<sequence>MVSWGDVRQWNAGAIGGVADSLNQRCTTLIASNDDVERAIVREGWLGAAAVAAGQRGRVLISGLEQRVAEASAVRRAAHEVQLAVERISSFVRETDELARSNGWFIGTDGALVLLPTAGHPPPPEVVARQNQVKIELLDRIEQLLRRATDVDADFAAILTKAMRGEITEQDATSLAQAADAGDRQSGLSIIGPPEGGTPGDNKAWWASLSDTAKGVILRDNPDLVRNLDGIPIVDRDAANRAVLHREIGKLEAEASALARGNPNSSRVNNPVDWPGKEKLDAVLGKLDGLRAIDARLNHPAGGQSQAFLIGLDVTGDGKAIVSAGNPDTARNVATYVPGTGAGLAGMADEMTRADRMVDAAHTADSPSTAVIAWVGYDAPNEVVPNAISASYADAAKKDLDSFQDGLRATHQGEPSHNTAIGHSYGTTVVGHAARDEHLAVDDIVFVASPGVGVDQAAKLGLPPGHVHATVDAHDPIQLTPVHGIEPQNAGFDANVFTSGPTDPAQAIAGQWYADRAHSMYWDPGNKALDNMGRIIAGQPTY</sequence>
<evidence type="ECO:0000259" key="2">
    <source>
        <dbReference type="Pfam" id="PF06259"/>
    </source>
</evidence>
<dbReference type="EMBL" id="FNON01000004">
    <property type="protein sequence ID" value="SDY16177.1"/>
    <property type="molecule type" value="Genomic_DNA"/>
</dbReference>
<gene>
    <name evidence="3" type="ORF">SAMN05421504_104712</name>
</gene>
<accession>A0A1H3HL42</accession>
<reference evidence="3 4" key="1">
    <citation type="submission" date="2016-10" db="EMBL/GenBank/DDBJ databases">
        <authorList>
            <person name="de Groot N.N."/>
        </authorList>
    </citation>
    <scope>NUCLEOTIDE SEQUENCE [LARGE SCALE GENOMIC DNA]</scope>
    <source>
        <strain evidence="3 4">CPCC 202699</strain>
    </source>
</reference>
<evidence type="ECO:0000313" key="3">
    <source>
        <dbReference type="EMBL" id="SDY16177.1"/>
    </source>
</evidence>
<dbReference type="OrthoDB" id="5969911at2"/>
<dbReference type="InterPro" id="IPR029058">
    <property type="entry name" value="AB_hydrolase_fold"/>
</dbReference>
<name>A0A1H3HL42_9PSEU</name>
<dbReference type="GO" id="GO:0016787">
    <property type="term" value="F:hydrolase activity"/>
    <property type="evidence" value="ECO:0007669"/>
    <property type="project" value="UniProtKB-KW"/>
</dbReference>
<organism evidence="3 4">
    <name type="scientific">Amycolatopsis xylanica</name>
    <dbReference type="NCBI Taxonomy" id="589385"/>
    <lineage>
        <taxon>Bacteria</taxon>
        <taxon>Bacillati</taxon>
        <taxon>Actinomycetota</taxon>
        <taxon>Actinomycetes</taxon>
        <taxon>Pseudonocardiales</taxon>
        <taxon>Pseudonocardiaceae</taxon>
        <taxon>Amycolatopsis</taxon>
    </lineage>
</organism>
<feature type="domain" description="DUF1023" evidence="2">
    <location>
        <begin position="315"/>
        <end position="481"/>
    </location>
</feature>
<protein>
    <submittedName>
        <fullName evidence="3">Alpha/beta hydrolase</fullName>
    </submittedName>
</protein>
<dbReference type="SUPFAM" id="SSF53474">
    <property type="entry name" value="alpha/beta-Hydrolases"/>
    <property type="match status" value="1"/>
</dbReference>
<proteinExistence type="predicted"/>
<dbReference type="RefSeq" id="WP_091291718.1">
    <property type="nucleotide sequence ID" value="NZ_FNON01000004.1"/>
</dbReference>
<feature type="region of interest" description="Disordered" evidence="1">
    <location>
        <begin position="173"/>
        <end position="203"/>
    </location>
</feature>
<dbReference type="InterPro" id="IPR010427">
    <property type="entry name" value="DUF1023"/>
</dbReference>
<evidence type="ECO:0000256" key="1">
    <source>
        <dbReference type="SAM" id="MobiDB-lite"/>
    </source>
</evidence>
<keyword evidence="3" id="KW-0378">Hydrolase</keyword>
<evidence type="ECO:0000313" key="4">
    <source>
        <dbReference type="Proteomes" id="UP000199515"/>
    </source>
</evidence>
<dbReference type="Proteomes" id="UP000199515">
    <property type="component" value="Unassembled WGS sequence"/>
</dbReference>
<dbReference type="Pfam" id="PF06259">
    <property type="entry name" value="Abhydrolase_8"/>
    <property type="match status" value="1"/>
</dbReference>
<dbReference type="STRING" id="589385.SAMN05421504_104712"/>
<dbReference type="AlphaFoldDB" id="A0A1H3HL42"/>
<keyword evidence="4" id="KW-1185">Reference proteome</keyword>